<feature type="non-terminal residue" evidence="2">
    <location>
        <position position="1"/>
    </location>
</feature>
<reference evidence="2 3" key="1">
    <citation type="submission" date="2019-11" db="EMBL/GenBank/DDBJ databases">
        <title>Acidiferrimicrobium australis gen. nov., sp. nov., an acidophilic and obligately heterotrophic, member of the Actinobacteria that catalyses dissimilatory oxido- reduction of iron isolated from metal-rich acidic water in Chile.</title>
        <authorList>
            <person name="Gonzalez D."/>
            <person name="Huber K."/>
            <person name="Hedrich S."/>
            <person name="Rojas-Villalobos C."/>
            <person name="Quatrini R."/>
            <person name="Dinamarca M.A."/>
            <person name="Schwarz A."/>
            <person name="Canales C."/>
            <person name="Nancucheo I."/>
        </authorList>
    </citation>
    <scope>NUCLEOTIDE SEQUENCE [LARGE SCALE GENOMIC DNA]</scope>
    <source>
        <strain evidence="2 3">USS-CCA1</strain>
    </source>
</reference>
<dbReference type="InterPro" id="IPR015421">
    <property type="entry name" value="PyrdxlP-dep_Trfase_major"/>
</dbReference>
<gene>
    <name evidence="2" type="ORF">GHK86_01685</name>
</gene>
<dbReference type="Pfam" id="PF00155">
    <property type="entry name" value="Aminotran_1_2"/>
    <property type="match status" value="1"/>
</dbReference>
<feature type="non-terminal residue" evidence="2">
    <location>
        <position position="262"/>
    </location>
</feature>
<dbReference type="InterPro" id="IPR015424">
    <property type="entry name" value="PyrdxlP-dep_Trfase"/>
</dbReference>
<keyword evidence="3" id="KW-1185">Reference proteome</keyword>
<evidence type="ECO:0000313" key="3">
    <source>
        <dbReference type="Proteomes" id="UP000437736"/>
    </source>
</evidence>
<keyword evidence="2" id="KW-0808">Transferase</keyword>
<dbReference type="PANTHER" id="PTHR46577:SF1">
    <property type="entry name" value="HTH-TYPE TRANSCRIPTIONAL REGULATORY PROTEIN GABR"/>
    <property type="match status" value="1"/>
</dbReference>
<dbReference type="GO" id="GO:0008483">
    <property type="term" value="F:transaminase activity"/>
    <property type="evidence" value="ECO:0007669"/>
    <property type="project" value="UniProtKB-KW"/>
</dbReference>
<organism evidence="2 3">
    <name type="scientific">Acidiferrimicrobium australe</name>
    <dbReference type="NCBI Taxonomy" id="2664430"/>
    <lineage>
        <taxon>Bacteria</taxon>
        <taxon>Bacillati</taxon>
        <taxon>Actinomycetota</taxon>
        <taxon>Acidimicrobiia</taxon>
        <taxon>Acidimicrobiales</taxon>
        <taxon>Acidimicrobiaceae</taxon>
        <taxon>Acidiferrimicrobium</taxon>
    </lineage>
</organism>
<dbReference type="InterPro" id="IPR004839">
    <property type="entry name" value="Aminotransferase_I/II_large"/>
</dbReference>
<dbReference type="Gene3D" id="3.40.640.10">
    <property type="entry name" value="Type I PLP-dependent aspartate aminotransferase-like (Major domain)"/>
    <property type="match status" value="1"/>
</dbReference>
<name>A0ABW9QP12_9ACTN</name>
<comment type="caution">
    <text evidence="2">The sequence shown here is derived from an EMBL/GenBank/DDBJ whole genome shotgun (WGS) entry which is preliminary data.</text>
</comment>
<feature type="domain" description="Aminotransferase class I/classII large" evidence="1">
    <location>
        <begin position="42"/>
        <end position="258"/>
    </location>
</feature>
<sequence>WGLLTRAGAIRTDGRRGTTVAPPRPGPTRYRRALPVSPAFELDLSTGVPDPELLPDLVPSLAQLPRAWHAGSYLDAPVLPDLAEALRADWPYPPPALAVVDGALDGVDLVASALVRYGDRVVVEHPSFPPLLDLLDALGARVVGVPVDDDGLLPDALAAALEARTRAVFLQPRAHNPTGVALTAARAERLAAVVAATEAMVVEDDSAGAISAEAAVSLGSWLPERTVHVRSFSKSHGPDLRVAGVSAPGDLLERVNERRRLG</sequence>
<dbReference type="InterPro" id="IPR051446">
    <property type="entry name" value="HTH_trans_reg/aminotransferase"/>
</dbReference>
<dbReference type="Proteomes" id="UP000437736">
    <property type="component" value="Unassembled WGS sequence"/>
</dbReference>
<dbReference type="CDD" id="cd00609">
    <property type="entry name" value="AAT_like"/>
    <property type="match status" value="1"/>
</dbReference>
<dbReference type="PANTHER" id="PTHR46577">
    <property type="entry name" value="HTH-TYPE TRANSCRIPTIONAL REGULATORY PROTEIN GABR"/>
    <property type="match status" value="1"/>
</dbReference>
<accession>A0ABW9QP12</accession>
<protein>
    <submittedName>
        <fullName evidence="2">Aminotransferase class I/II-fold pyridoxal phosphate-dependent enzyme</fullName>
    </submittedName>
</protein>
<dbReference type="SUPFAM" id="SSF53383">
    <property type="entry name" value="PLP-dependent transferases"/>
    <property type="match status" value="1"/>
</dbReference>
<evidence type="ECO:0000259" key="1">
    <source>
        <dbReference type="Pfam" id="PF00155"/>
    </source>
</evidence>
<dbReference type="EMBL" id="WJHE01000069">
    <property type="protein sequence ID" value="MST31444.1"/>
    <property type="molecule type" value="Genomic_DNA"/>
</dbReference>
<proteinExistence type="predicted"/>
<evidence type="ECO:0000313" key="2">
    <source>
        <dbReference type="EMBL" id="MST31444.1"/>
    </source>
</evidence>
<keyword evidence="2" id="KW-0032">Aminotransferase</keyword>